<proteinExistence type="predicted"/>
<gene>
    <name evidence="1" type="ORF">HD597_011270</name>
</gene>
<dbReference type="Proteomes" id="UP001139648">
    <property type="component" value="Unassembled WGS sequence"/>
</dbReference>
<dbReference type="EMBL" id="JAMZEB010000002">
    <property type="protein sequence ID" value="MCP2364250.1"/>
    <property type="molecule type" value="Genomic_DNA"/>
</dbReference>
<name>A0A9X2GUQ9_9ACTN</name>
<keyword evidence="2" id="KW-1185">Reference proteome</keyword>
<protein>
    <submittedName>
        <fullName evidence="1">Uncharacterized protein</fullName>
    </submittedName>
</protein>
<evidence type="ECO:0000313" key="2">
    <source>
        <dbReference type="Proteomes" id="UP001139648"/>
    </source>
</evidence>
<dbReference type="AlphaFoldDB" id="A0A9X2GUQ9"/>
<comment type="caution">
    <text evidence="1">The sequence shown here is derived from an EMBL/GenBank/DDBJ whole genome shotgun (WGS) entry which is preliminary data.</text>
</comment>
<evidence type="ECO:0000313" key="1">
    <source>
        <dbReference type="EMBL" id="MCP2364250.1"/>
    </source>
</evidence>
<dbReference type="RefSeq" id="WP_253756527.1">
    <property type="nucleotide sequence ID" value="NZ_BAABKA010000012.1"/>
</dbReference>
<sequence length="110" mass="11806">MAATITTGSIPAVLRRAADLVAGLPHARVVRSEVHRALRHASPQSDIAQAALVALVRHLRALSEVEWLTRASQPRSRDQVSVELRVAADAFEAAQAELDRRNATGDGITP</sequence>
<organism evidence="1 2">
    <name type="scientific">Nonomuraea thailandensis</name>
    <dbReference type="NCBI Taxonomy" id="1188745"/>
    <lineage>
        <taxon>Bacteria</taxon>
        <taxon>Bacillati</taxon>
        <taxon>Actinomycetota</taxon>
        <taxon>Actinomycetes</taxon>
        <taxon>Streptosporangiales</taxon>
        <taxon>Streptosporangiaceae</taxon>
        <taxon>Nonomuraea</taxon>
    </lineage>
</organism>
<accession>A0A9X2GUQ9</accession>
<reference evidence="1" key="1">
    <citation type="submission" date="2022-06" db="EMBL/GenBank/DDBJ databases">
        <title>Sequencing the genomes of 1000 actinobacteria strains.</title>
        <authorList>
            <person name="Klenk H.-P."/>
        </authorList>
    </citation>
    <scope>NUCLEOTIDE SEQUENCE</scope>
    <source>
        <strain evidence="1">DSM 46694</strain>
    </source>
</reference>